<feature type="region of interest" description="Disordered" evidence="2">
    <location>
        <begin position="750"/>
        <end position="799"/>
    </location>
</feature>
<feature type="compositionally biased region" description="Basic residues" evidence="2">
    <location>
        <begin position="763"/>
        <end position="775"/>
    </location>
</feature>
<protein>
    <submittedName>
        <fullName evidence="4">AKL1</fullName>
    </submittedName>
</protein>
<dbReference type="InterPro" id="IPR000719">
    <property type="entry name" value="Prot_kinase_dom"/>
</dbReference>
<dbReference type="AlphaFoldDB" id="A0A8H7ZBY9"/>
<gene>
    <name evidence="4" type="ORF">I9W82_002817</name>
</gene>
<dbReference type="Proteomes" id="UP000669133">
    <property type="component" value="Unassembled WGS sequence"/>
</dbReference>
<feature type="compositionally biased region" description="Basic and acidic residues" evidence="2">
    <location>
        <begin position="776"/>
        <end position="789"/>
    </location>
</feature>
<dbReference type="InterPro" id="IPR011009">
    <property type="entry name" value="Kinase-like_dom_sf"/>
</dbReference>
<dbReference type="PANTHER" id="PTHR22967">
    <property type="entry name" value="SERINE/THREONINE PROTEIN KINASE"/>
    <property type="match status" value="1"/>
</dbReference>
<feature type="compositionally biased region" description="Low complexity" evidence="2">
    <location>
        <begin position="353"/>
        <end position="371"/>
    </location>
</feature>
<keyword evidence="5" id="KW-1185">Reference proteome</keyword>
<dbReference type="SUPFAM" id="SSF56112">
    <property type="entry name" value="Protein kinase-like (PK-like)"/>
    <property type="match status" value="1"/>
</dbReference>
<dbReference type="GO" id="GO:0007015">
    <property type="term" value="P:actin filament organization"/>
    <property type="evidence" value="ECO:0007669"/>
    <property type="project" value="TreeGrafter"/>
</dbReference>
<reference evidence="4 5" key="1">
    <citation type="submission" date="2020-12" db="EMBL/GenBank/DDBJ databases">
        <title>Effect of drift, selection, and recombination on the evolution of hybrid genomes in Candida yeast pathogens.</title>
        <authorList>
            <person name="Mixao V."/>
            <person name="Ksiezopolska E."/>
            <person name="Saus E."/>
            <person name="Boekhout T."/>
            <person name="Gacser A."/>
            <person name="Gabaldon T."/>
        </authorList>
    </citation>
    <scope>NUCLEOTIDE SEQUENCE [LARGE SCALE GENOMIC DNA]</scope>
    <source>
        <strain evidence="4 5">BP57</strain>
    </source>
</reference>
<evidence type="ECO:0000259" key="3">
    <source>
        <dbReference type="PROSITE" id="PS50011"/>
    </source>
</evidence>
<dbReference type="InterPro" id="IPR008271">
    <property type="entry name" value="Ser/Thr_kinase_AS"/>
</dbReference>
<name>A0A8H7ZBY9_9ASCO</name>
<dbReference type="PROSITE" id="PS50011">
    <property type="entry name" value="PROTEIN_KINASE_DOM"/>
    <property type="match status" value="1"/>
</dbReference>
<sequence>MNIANIPKLQGGTKLQVGKHQVTIIKYLSEGGFAQIYEVNIDYPESETTTACLKRVIVPDKNGLDQLRKEVEVMKCLRSARSIVSYYDSHAERLDNVNYQVLVLMELCPGGSLLDFMNARIKVKLNEAEILKIMLDVCQGVYEMHRTQLVHRDIKIENVLINKKGSFKLCDFGSTSIPVSPPQDQQQFKLISHDILYHTTPQYRSPEMVDLYRAKPIDEKADIWALGCFLFKLCYYTTPFEANGDIAILHASFQFPPLPQFSGDLKNLIIIMLQENSLYRPNIVQVLMLICKLSNIKFETLELKDFYNLGPYSFEALQEYQLQKQNQASQEKQLYIQQQRIRDPVEGHNPFLPQTQVPETQSVQQQPQQQSKSEETVPVPPVADELDPKKTPDSKAAASDMVSPNSLVGFSSEDSDEFSEIEQLDDAEERYPSLEHLDLDKPNSESSKMSRATSGTKDEGVTEHLTNSKNNVNDAWNTQQPPPKIETQAEKLADDIFATSGASTKDGFVPSRIQPSDSSEIKSGYISDPAGQYTGNYSRNDMVTSNTGTDVHQIPRPMNYTSSKSANYVKPESHKNNNPWLGNDSKPAPHIGTSPADGNHYPTTSYSNWADKPIVPQQGAMSPQEVRSPTLPPRSQFAHHNTQHNVATDGSSHLTQRERNLIDLEMGLPSSNTSSSELAPSKPMRPPHKNDSDLSLIDMNINEEKRDQEQKSQNPTSQKLEKPVFRKRIPSSSNHSQLVLQEEVIDFASDDENLDNSSSMSRVKIRNSLKKPKGRKSGELRRSESLQEPKKRHSFFGGS</sequence>
<dbReference type="PANTHER" id="PTHR22967:SF65">
    <property type="entry name" value="SERINE_THREONINE-PROTEIN KINASE AKL1"/>
    <property type="match status" value="1"/>
</dbReference>
<keyword evidence="1" id="KW-0547">Nucleotide-binding</keyword>
<accession>A0A8H7ZBY9</accession>
<comment type="caution">
    <text evidence="4">The sequence shown here is derived from an EMBL/GenBank/DDBJ whole genome shotgun (WGS) entry which is preliminary data.</text>
</comment>
<feature type="domain" description="Protein kinase" evidence="3">
    <location>
        <begin position="22"/>
        <end position="298"/>
    </location>
</feature>
<dbReference type="GO" id="GO:0005524">
    <property type="term" value="F:ATP binding"/>
    <property type="evidence" value="ECO:0007669"/>
    <property type="project" value="InterPro"/>
</dbReference>
<dbReference type="RefSeq" id="XP_067548166.1">
    <property type="nucleotide sequence ID" value="XM_067691714.1"/>
</dbReference>
<dbReference type="PROSITE" id="PS00108">
    <property type="entry name" value="PROTEIN_KINASE_ST"/>
    <property type="match status" value="1"/>
</dbReference>
<evidence type="ECO:0000256" key="2">
    <source>
        <dbReference type="SAM" id="MobiDB-lite"/>
    </source>
</evidence>
<feature type="compositionally biased region" description="Polar residues" evidence="2">
    <location>
        <begin position="444"/>
        <end position="455"/>
    </location>
</feature>
<feature type="compositionally biased region" description="Basic and acidic residues" evidence="2">
    <location>
        <begin position="429"/>
        <end position="443"/>
    </location>
</feature>
<evidence type="ECO:0000313" key="5">
    <source>
        <dbReference type="Proteomes" id="UP000669133"/>
    </source>
</evidence>
<feature type="compositionally biased region" description="Basic residues" evidence="2">
    <location>
        <begin position="790"/>
        <end position="799"/>
    </location>
</feature>
<organism evidence="4 5">
    <name type="scientific">Candida metapsilosis</name>
    <dbReference type="NCBI Taxonomy" id="273372"/>
    <lineage>
        <taxon>Eukaryota</taxon>
        <taxon>Fungi</taxon>
        <taxon>Dikarya</taxon>
        <taxon>Ascomycota</taxon>
        <taxon>Saccharomycotina</taxon>
        <taxon>Pichiomycetes</taxon>
        <taxon>Debaryomycetaceae</taxon>
        <taxon>Candida/Lodderomyces clade</taxon>
        <taxon>Candida</taxon>
    </lineage>
</organism>
<feature type="compositionally biased region" description="Polar residues" evidence="2">
    <location>
        <begin position="638"/>
        <end position="654"/>
    </location>
</feature>
<dbReference type="GO" id="GO:0005737">
    <property type="term" value="C:cytoplasm"/>
    <property type="evidence" value="ECO:0007669"/>
    <property type="project" value="TreeGrafter"/>
</dbReference>
<dbReference type="GO" id="GO:0000147">
    <property type="term" value="P:actin cortical patch assembly"/>
    <property type="evidence" value="ECO:0007669"/>
    <property type="project" value="TreeGrafter"/>
</dbReference>
<dbReference type="OrthoDB" id="2018507at2759"/>
<dbReference type="GeneID" id="93651446"/>
<evidence type="ECO:0000313" key="4">
    <source>
        <dbReference type="EMBL" id="KAG5419050.1"/>
    </source>
</evidence>
<proteinExistence type="predicted"/>
<dbReference type="GO" id="GO:0004674">
    <property type="term" value="F:protein serine/threonine kinase activity"/>
    <property type="evidence" value="ECO:0007669"/>
    <property type="project" value="TreeGrafter"/>
</dbReference>
<dbReference type="SMART" id="SM00220">
    <property type="entry name" value="S_TKc"/>
    <property type="match status" value="1"/>
</dbReference>
<feature type="region of interest" description="Disordered" evidence="2">
    <location>
        <begin position="666"/>
        <end position="737"/>
    </location>
</feature>
<feature type="compositionally biased region" description="Polar residues" evidence="2">
    <location>
        <begin position="533"/>
        <end position="550"/>
    </location>
</feature>
<feature type="compositionally biased region" description="Polar residues" evidence="2">
    <location>
        <begin position="669"/>
        <end position="678"/>
    </location>
</feature>
<dbReference type="Pfam" id="PF00069">
    <property type="entry name" value="Pkinase"/>
    <property type="match status" value="1"/>
</dbReference>
<dbReference type="EMBL" id="JAEOAQ010000003">
    <property type="protein sequence ID" value="KAG5419050.1"/>
    <property type="molecule type" value="Genomic_DNA"/>
</dbReference>
<feature type="compositionally biased region" description="Polar residues" evidence="2">
    <location>
        <begin position="464"/>
        <end position="479"/>
    </location>
</feature>
<dbReference type="Gene3D" id="1.10.510.10">
    <property type="entry name" value="Transferase(Phosphotransferase) domain 1"/>
    <property type="match status" value="1"/>
</dbReference>
<evidence type="ECO:0000256" key="1">
    <source>
        <dbReference type="ARBA" id="ARBA00022741"/>
    </source>
</evidence>
<feature type="region of interest" description="Disordered" evidence="2">
    <location>
        <begin position="345"/>
        <end position="654"/>
    </location>
</feature>
<feature type="compositionally biased region" description="Acidic residues" evidence="2">
    <location>
        <begin position="413"/>
        <end position="428"/>
    </location>
</feature>